<feature type="compositionally biased region" description="Gly residues" evidence="1">
    <location>
        <begin position="68"/>
        <end position="78"/>
    </location>
</feature>
<dbReference type="PANTHER" id="PTHR38730">
    <property type="entry name" value="SLL7028 PROTEIN"/>
    <property type="match status" value="1"/>
</dbReference>
<protein>
    <recommendedName>
        <fullName evidence="2">VWA-like domain-containing protein</fullName>
    </recommendedName>
</protein>
<comment type="caution">
    <text evidence="3">The sequence shown here is derived from an EMBL/GenBank/DDBJ whole genome shotgun (WGS) entry which is preliminary data.</text>
</comment>
<dbReference type="PANTHER" id="PTHR38730:SF1">
    <property type="entry name" value="SLL7028 PROTEIN"/>
    <property type="match status" value="1"/>
</dbReference>
<dbReference type="PATRIC" id="fig|1429439.4.peg.1981"/>
<dbReference type="HOGENOM" id="CLU_867414_0_0_7"/>
<dbReference type="Proteomes" id="UP000019140">
    <property type="component" value="Unassembled WGS sequence"/>
</dbReference>
<accession>W4MB30</accession>
<keyword evidence="4" id="KW-1185">Reference proteome</keyword>
<evidence type="ECO:0000313" key="3">
    <source>
        <dbReference type="EMBL" id="ETX07380.1"/>
    </source>
</evidence>
<dbReference type="AlphaFoldDB" id="W4MB30"/>
<dbReference type="SUPFAM" id="SSF53300">
    <property type="entry name" value="vWA-like"/>
    <property type="match status" value="1"/>
</dbReference>
<feature type="non-terminal residue" evidence="3">
    <location>
        <position position="1"/>
    </location>
</feature>
<feature type="domain" description="VWA-like" evidence="2">
    <location>
        <begin position="185"/>
        <end position="301"/>
    </location>
</feature>
<dbReference type="EMBL" id="AZHX01000469">
    <property type="protein sequence ID" value="ETX07380.1"/>
    <property type="molecule type" value="Genomic_DNA"/>
</dbReference>
<evidence type="ECO:0000256" key="1">
    <source>
        <dbReference type="SAM" id="MobiDB-lite"/>
    </source>
</evidence>
<dbReference type="Pfam" id="PF09967">
    <property type="entry name" value="DUF2201"/>
    <property type="match status" value="1"/>
</dbReference>
<dbReference type="InterPro" id="IPR018698">
    <property type="entry name" value="VWA-like_dom"/>
</dbReference>
<proteinExistence type="predicted"/>
<name>W4MB30_9BACT</name>
<evidence type="ECO:0000313" key="4">
    <source>
        <dbReference type="Proteomes" id="UP000019140"/>
    </source>
</evidence>
<feature type="region of interest" description="Disordered" evidence="1">
    <location>
        <begin position="68"/>
        <end position="97"/>
    </location>
</feature>
<gene>
    <name evidence="3" type="ORF">ETSY2_11575</name>
</gene>
<sequence>YTRRQDLAEWAYAASNLTLQEYLETALPFPRAQDVFGDEAFDKQYYEFYYYKLLELVQTDGLTGVDGGGAPSGGGADGGNLATYADPSASGQQNTESWGADELQAEMIDDKIRTAHETQSWGTVAGRWRERILASLRPKLNYRAVLRQFRTSVLSVHRRLTRMKPNRRYGFLYMGSRYDFTTRLLVAVDVSGSMPTEDVAQGFSVVNRFFTYGVSSIDVIQFDTEIQGQPMTLKRARREIEVQGRGGTNFSPVIDFIDEHVGYDGLIVFTDGYAPVPRQPVNRRTRILWLFTNETSYNAMYPRLSQIGRVAFLKGTDASI</sequence>
<organism evidence="3 4">
    <name type="scientific">Candidatus Entotheonella gemina</name>
    <dbReference type="NCBI Taxonomy" id="1429439"/>
    <lineage>
        <taxon>Bacteria</taxon>
        <taxon>Pseudomonadati</taxon>
        <taxon>Nitrospinota/Tectimicrobiota group</taxon>
        <taxon>Candidatus Tectimicrobiota</taxon>
        <taxon>Candidatus Entotheonellia</taxon>
        <taxon>Candidatus Entotheonellales</taxon>
        <taxon>Candidatus Entotheonellaceae</taxon>
        <taxon>Candidatus Entotheonella</taxon>
    </lineage>
</organism>
<dbReference type="InterPro" id="IPR036465">
    <property type="entry name" value="vWFA_dom_sf"/>
</dbReference>
<evidence type="ECO:0000259" key="2">
    <source>
        <dbReference type="Pfam" id="PF09967"/>
    </source>
</evidence>
<reference evidence="3 4" key="1">
    <citation type="journal article" date="2014" name="Nature">
        <title>An environmental bacterial taxon with a large and distinct metabolic repertoire.</title>
        <authorList>
            <person name="Wilson M.C."/>
            <person name="Mori T."/>
            <person name="Ruckert C."/>
            <person name="Uria A.R."/>
            <person name="Helf M.J."/>
            <person name="Takada K."/>
            <person name="Gernert C."/>
            <person name="Steffens U.A."/>
            <person name="Heycke N."/>
            <person name="Schmitt S."/>
            <person name="Rinke C."/>
            <person name="Helfrich E.J."/>
            <person name="Brachmann A.O."/>
            <person name="Gurgui C."/>
            <person name="Wakimoto T."/>
            <person name="Kracht M."/>
            <person name="Crusemann M."/>
            <person name="Hentschel U."/>
            <person name="Abe I."/>
            <person name="Matsunaga S."/>
            <person name="Kalinowski J."/>
            <person name="Takeyama H."/>
            <person name="Piel J."/>
        </authorList>
    </citation>
    <scope>NUCLEOTIDE SEQUENCE [LARGE SCALE GENOMIC DNA]</scope>
    <source>
        <strain evidence="4">TSY2</strain>
    </source>
</reference>